<keyword evidence="4" id="KW-0812">Transmembrane</keyword>
<keyword evidence="4" id="KW-0472">Membrane</keyword>
<dbReference type="InterPro" id="IPR002213">
    <property type="entry name" value="UDP_glucos_trans"/>
</dbReference>
<dbReference type="AlphaFoldDB" id="A0A0A1X0D0"/>
<comment type="similarity">
    <text evidence="1">Belongs to the UDP-glycosyltransferase family.</text>
</comment>
<sequence length="563" mass="64305">MVISRIRDREPLICPNYEITTKIFIKMIFRVFFLSIIILYSVSWNLVVIDGAKILGLFAHPSESHFAVMRSLMMELAKREHNVTVYSSHRLNERVENLREIIVEPEFPFWKQLLEVTGSQAGGLLKARELTEWTMQKSLAHTGATAVNYFLSNASLKKLLNLPINEFDYDLIIVDLFYTEALLAVGHFYGKPTIGLLSTNFENYMDRVLEQMVPTTCSPICYENYQPDAGFWKRLGVIRNCLSRRNQFTKDNWGAQESVIRKHFAHFKGVSDLNIATLQTELSVLLLNSHVPLLTPRPLLLNTITAGGMHIRPPRQLPWLLRRFLDESRAGVVYMNLGNEQLCADIPTHIMQLLLNSLGKRKERVVWTCHDHSALKDLPANIMVQHAVAQADILAHPHVNAFLMNGDLLSMQEGIMRHVPMIGVPIFRNEVRNMELAVRLGVGVHLNYDNLTETSLSWALQTIKEDSKYQLTIRQVATTFRDRPLGAVETCMYWMDYVLRHQGGADLKTLGVGIPSSQLHLFDLFIYYFAIALLSISVLAAAFYGIMILMRKREIGKMYSKLS</sequence>
<feature type="transmembrane region" description="Helical" evidence="4">
    <location>
        <begin position="525"/>
        <end position="550"/>
    </location>
</feature>
<dbReference type="EMBL" id="GBXI01009981">
    <property type="protein sequence ID" value="JAD04311.1"/>
    <property type="molecule type" value="Transcribed_RNA"/>
</dbReference>
<dbReference type="InterPro" id="IPR050271">
    <property type="entry name" value="UDP-glycosyltransferase"/>
</dbReference>
<feature type="transmembrane region" description="Helical" evidence="4">
    <location>
        <begin position="27"/>
        <end position="47"/>
    </location>
</feature>
<keyword evidence="4" id="KW-1133">Transmembrane helix</keyword>
<dbReference type="OrthoDB" id="5835829at2759"/>
<keyword evidence="2" id="KW-0328">Glycosyltransferase</keyword>
<evidence type="ECO:0000256" key="2">
    <source>
        <dbReference type="ARBA" id="ARBA00022676"/>
    </source>
</evidence>
<dbReference type="Gene3D" id="3.40.50.2000">
    <property type="entry name" value="Glycogen Phosphorylase B"/>
    <property type="match status" value="2"/>
</dbReference>
<name>A0A0A1X0D0_ZEUCU</name>
<proteinExistence type="inferred from homology"/>
<protein>
    <submittedName>
        <fullName evidence="5">UDP-glucuronosyltransferase 3A2</fullName>
    </submittedName>
</protein>
<dbReference type="SUPFAM" id="SSF53756">
    <property type="entry name" value="UDP-Glycosyltransferase/glycogen phosphorylase"/>
    <property type="match status" value="1"/>
</dbReference>
<evidence type="ECO:0000313" key="5">
    <source>
        <dbReference type="EMBL" id="JAD04311.1"/>
    </source>
</evidence>
<dbReference type="PANTHER" id="PTHR48043">
    <property type="entry name" value="EG:EG0003.4 PROTEIN-RELATED"/>
    <property type="match status" value="1"/>
</dbReference>
<reference evidence="5" key="2">
    <citation type="journal article" date="2015" name="Gigascience">
        <title>Reconstructing a comprehensive transcriptome assembly of a white-pupal translocated strain of the pest fruit fly Bactrocera cucurbitae.</title>
        <authorList>
            <person name="Sim S.B."/>
            <person name="Calla B."/>
            <person name="Hall B."/>
            <person name="DeRego T."/>
            <person name="Geib S.M."/>
        </authorList>
    </citation>
    <scope>NUCLEOTIDE SEQUENCE</scope>
</reference>
<organism evidence="5">
    <name type="scientific">Zeugodacus cucurbitae</name>
    <name type="common">Melon fruit fly</name>
    <name type="synonym">Bactrocera cucurbitae</name>
    <dbReference type="NCBI Taxonomy" id="28588"/>
    <lineage>
        <taxon>Eukaryota</taxon>
        <taxon>Metazoa</taxon>
        <taxon>Ecdysozoa</taxon>
        <taxon>Arthropoda</taxon>
        <taxon>Hexapoda</taxon>
        <taxon>Insecta</taxon>
        <taxon>Pterygota</taxon>
        <taxon>Neoptera</taxon>
        <taxon>Endopterygota</taxon>
        <taxon>Diptera</taxon>
        <taxon>Brachycera</taxon>
        <taxon>Muscomorpha</taxon>
        <taxon>Tephritoidea</taxon>
        <taxon>Tephritidae</taxon>
        <taxon>Zeugodacus</taxon>
        <taxon>Zeugodacus</taxon>
    </lineage>
</organism>
<accession>A0A0A1X0D0</accession>
<evidence type="ECO:0000256" key="4">
    <source>
        <dbReference type="SAM" id="Phobius"/>
    </source>
</evidence>
<dbReference type="Pfam" id="PF00201">
    <property type="entry name" value="UDPGT"/>
    <property type="match status" value="1"/>
</dbReference>
<keyword evidence="3 5" id="KW-0808">Transferase</keyword>
<dbReference type="CDD" id="cd03784">
    <property type="entry name" value="GT1_Gtf-like"/>
    <property type="match status" value="1"/>
</dbReference>
<gene>
    <name evidence="5" type="primary">UGT3A2_0</name>
    <name evidence="5" type="ORF">g.8118</name>
</gene>
<dbReference type="GeneID" id="105221422"/>
<dbReference type="CTD" id="37590"/>
<evidence type="ECO:0000256" key="1">
    <source>
        <dbReference type="ARBA" id="ARBA00009995"/>
    </source>
</evidence>
<reference evidence="5" key="1">
    <citation type="submission" date="2014-11" db="EMBL/GenBank/DDBJ databases">
        <authorList>
            <person name="Geib S."/>
        </authorList>
    </citation>
    <scope>NUCLEOTIDE SEQUENCE</scope>
</reference>
<dbReference type="PANTHER" id="PTHR48043:SF159">
    <property type="entry name" value="EG:EG0003.4 PROTEIN-RELATED"/>
    <property type="match status" value="1"/>
</dbReference>
<dbReference type="GO" id="GO:0008194">
    <property type="term" value="F:UDP-glycosyltransferase activity"/>
    <property type="evidence" value="ECO:0007669"/>
    <property type="project" value="InterPro"/>
</dbReference>
<evidence type="ECO:0000256" key="3">
    <source>
        <dbReference type="ARBA" id="ARBA00022679"/>
    </source>
</evidence>